<accession>A0A397W3M4</accession>
<keyword evidence="3" id="KW-1185">Reference proteome</keyword>
<protein>
    <submittedName>
        <fullName evidence="2">Uncharacterized protein</fullName>
    </submittedName>
</protein>
<dbReference type="AlphaFoldDB" id="A0A397W3M4"/>
<evidence type="ECO:0000313" key="3">
    <source>
        <dbReference type="Proteomes" id="UP000266673"/>
    </source>
</evidence>
<organism evidence="2 3">
    <name type="scientific">Gigaspora rosea</name>
    <dbReference type="NCBI Taxonomy" id="44941"/>
    <lineage>
        <taxon>Eukaryota</taxon>
        <taxon>Fungi</taxon>
        <taxon>Fungi incertae sedis</taxon>
        <taxon>Mucoromycota</taxon>
        <taxon>Glomeromycotina</taxon>
        <taxon>Glomeromycetes</taxon>
        <taxon>Diversisporales</taxon>
        <taxon>Gigasporaceae</taxon>
        <taxon>Gigaspora</taxon>
    </lineage>
</organism>
<name>A0A397W3M4_9GLOM</name>
<evidence type="ECO:0000256" key="1">
    <source>
        <dbReference type="SAM" id="MobiDB-lite"/>
    </source>
</evidence>
<dbReference type="Proteomes" id="UP000266673">
    <property type="component" value="Unassembled WGS sequence"/>
</dbReference>
<comment type="caution">
    <text evidence="2">The sequence shown here is derived from an EMBL/GenBank/DDBJ whole genome shotgun (WGS) entry which is preliminary data.</text>
</comment>
<feature type="region of interest" description="Disordered" evidence="1">
    <location>
        <begin position="1"/>
        <end position="21"/>
    </location>
</feature>
<sequence length="106" mass="12342">MRFTNSKKKENVMSDTLPIEENLPTEQEVVQLELLQLHDAENIDNTQGPWEIFEETVVDSGQALGYNPDDGLSDKWELDSDEESFYPVISKEYLMFSMFSRTFKKI</sequence>
<gene>
    <name evidence="2" type="ORF">C2G38_2157254</name>
</gene>
<dbReference type="EMBL" id="QKWP01000058">
    <property type="protein sequence ID" value="RIB28671.1"/>
    <property type="molecule type" value="Genomic_DNA"/>
</dbReference>
<evidence type="ECO:0000313" key="2">
    <source>
        <dbReference type="EMBL" id="RIB28671.1"/>
    </source>
</evidence>
<reference evidence="2 3" key="1">
    <citation type="submission" date="2018-06" db="EMBL/GenBank/DDBJ databases">
        <title>Comparative genomics reveals the genomic features of Rhizophagus irregularis, R. cerebriforme, R. diaphanum and Gigaspora rosea, and their symbiotic lifestyle signature.</title>
        <authorList>
            <person name="Morin E."/>
            <person name="San Clemente H."/>
            <person name="Chen E.C.H."/>
            <person name="De La Providencia I."/>
            <person name="Hainaut M."/>
            <person name="Kuo A."/>
            <person name="Kohler A."/>
            <person name="Murat C."/>
            <person name="Tang N."/>
            <person name="Roy S."/>
            <person name="Loubradou J."/>
            <person name="Henrissat B."/>
            <person name="Grigoriev I.V."/>
            <person name="Corradi N."/>
            <person name="Roux C."/>
            <person name="Martin F.M."/>
        </authorList>
    </citation>
    <scope>NUCLEOTIDE SEQUENCE [LARGE SCALE GENOMIC DNA]</scope>
    <source>
        <strain evidence="2 3">DAOM 194757</strain>
    </source>
</reference>
<dbReference type="OrthoDB" id="2428021at2759"/>
<proteinExistence type="predicted"/>